<name>A0A7D5LZ83_9ARCH</name>
<dbReference type="InterPro" id="IPR013740">
    <property type="entry name" value="Redoxin"/>
</dbReference>
<dbReference type="InterPro" id="IPR036249">
    <property type="entry name" value="Thioredoxin-like_sf"/>
</dbReference>
<dbReference type="InterPro" id="IPR050553">
    <property type="entry name" value="Thioredoxin_ResA/DsbE_sf"/>
</dbReference>
<evidence type="ECO:0000313" key="4">
    <source>
        <dbReference type="Proteomes" id="UP000509771"/>
    </source>
</evidence>
<reference evidence="3 4" key="1">
    <citation type="submission" date="2018-02" db="EMBL/GenBank/DDBJ databases">
        <title>Complete genome of Nitrosopumilus cobalaminigenes HCA1.</title>
        <authorList>
            <person name="Qin W."/>
            <person name="Zheng Y."/>
            <person name="Stahl D.A."/>
        </authorList>
    </citation>
    <scope>NUCLEOTIDE SEQUENCE [LARGE SCALE GENOMIC DNA]</scope>
    <source>
        <strain evidence="3 4">HCA1</strain>
    </source>
</reference>
<keyword evidence="1" id="KW-0472">Membrane</keyword>
<dbReference type="PANTHER" id="PTHR42852:SF13">
    <property type="entry name" value="PROTEIN DIPZ"/>
    <property type="match status" value="1"/>
</dbReference>
<keyword evidence="3" id="KW-0413">Isomerase</keyword>
<dbReference type="Gene3D" id="3.40.30.10">
    <property type="entry name" value="Glutaredoxin"/>
    <property type="match status" value="1"/>
</dbReference>
<feature type="domain" description="Thioredoxin" evidence="2">
    <location>
        <begin position="45"/>
        <end position="196"/>
    </location>
</feature>
<dbReference type="InterPro" id="IPR041017">
    <property type="entry name" value="Thioredoxin_10"/>
</dbReference>
<proteinExistence type="predicted"/>
<dbReference type="Pfam" id="PF08534">
    <property type="entry name" value="Redoxin"/>
    <property type="match status" value="1"/>
</dbReference>
<accession>A0A7D5LZ83</accession>
<dbReference type="PANTHER" id="PTHR42852">
    <property type="entry name" value="THIOL:DISULFIDE INTERCHANGE PROTEIN DSBE"/>
    <property type="match status" value="1"/>
</dbReference>
<evidence type="ECO:0000313" key="3">
    <source>
        <dbReference type="EMBL" id="QLH02913.1"/>
    </source>
</evidence>
<dbReference type="EMBL" id="CP026993">
    <property type="protein sequence ID" value="QLH02913.1"/>
    <property type="molecule type" value="Genomic_DNA"/>
</dbReference>
<dbReference type="OrthoDB" id="9006at2157"/>
<dbReference type="KEGG" id="ncl:C5F47_04795"/>
<dbReference type="Proteomes" id="UP000509771">
    <property type="component" value="Chromosome"/>
</dbReference>
<dbReference type="GO" id="GO:0016491">
    <property type="term" value="F:oxidoreductase activity"/>
    <property type="evidence" value="ECO:0007669"/>
    <property type="project" value="InterPro"/>
</dbReference>
<evidence type="ECO:0000259" key="2">
    <source>
        <dbReference type="PROSITE" id="PS51352"/>
    </source>
</evidence>
<sequence>MNSEIKTGLILGVIIAAGLGILGMIFTTLDQDVQSTTTFTEMNSLSPIDKSGFKKAPKLVGIANYLNTTPEELAKEIEGKVVLYDIWTYSCINCIRTLPYITAWDDKYSDQGLLIVGVHSPEFEFEKDPENVKMSIDKHGIDYPVVMDNDMETWKAFENRYWPRKYIADHEGFLRYDHIGEGGYQETEKVIQKLLEERATSLGLQMSSTSSLVEIEEFQHSLFRTPELYFGYKFAQNRNQLGSDEGFQPGKTISYLEPEKVDLHKFYPIGTWKNYDDSMELISETGTIKLLYNAKEVNIVTENSAELEIFIDDEPLSEEYSGKDIKDGQVLKVSEAGLYNIISSDTSSSHILEIKVKGKGFQIFTFTFG</sequence>
<dbReference type="RefSeq" id="WP_179360006.1">
    <property type="nucleotide sequence ID" value="NZ_CP026993.1"/>
</dbReference>
<dbReference type="SUPFAM" id="SSF52833">
    <property type="entry name" value="Thioredoxin-like"/>
    <property type="match status" value="1"/>
</dbReference>
<keyword evidence="4" id="KW-1185">Reference proteome</keyword>
<organism evidence="3 4">
    <name type="scientific">Nitrosopumilus cobalaminigenes</name>
    <dbReference type="NCBI Taxonomy" id="1470066"/>
    <lineage>
        <taxon>Archaea</taxon>
        <taxon>Nitrososphaerota</taxon>
        <taxon>Nitrososphaeria</taxon>
        <taxon>Nitrosopumilales</taxon>
        <taxon>Nitrosopumilaceae</taxon>
        <taxon>Nitrosopumilus</taxon>
    </lineage>
</organism>
<dbReference type="Pfam" id="PF17991">
    <property type="entry name" value="Thioredoxin_10"/>
    <property type="match status" value="1"/>
</dbReference>
<dbReference type="AlphaFoldDB" id="A0A7D5LZ83"/>
<keyword evidence="1" id="KW-0812">Transmembrane</keyword>
<dbReference type="GeneID" id="56059327"/>
<dbReference type="PROSITE" id="PS51352">
    <property type="entry name" value="THIOREDOXIN_2"/>
    <property type="match status" value="1"/>
</dbReference>
<protein>
    <submittedName>
        <fullName evidence="3">Thiol-disulfide isomerase</fullName>
    </submittedName>
</protein>
<gene>
    <name evidence="3" type="ORF">C5F47_04795</name>
</gene>
<evidence type="ECO:0000256" key="1">
    <source>
        <dbReference type="SAM" id="Phobius"/>
    </source>
</evidence>
<dbReference type="Gene3D" id="2.60.120.260">
    <property type="entry name" value="Galactose-binding domain-like"/>
    <property type="match status" value="1"/>
</dbReference>
<keyword evidence="1" id="KW-1133">Transmembrane helix</keyword>
<dbReference type="GO" id="GO:0016853">
    <property type="term" value="F:isomerase activity"/>
    <property type="evidence" value="ECO:0007669"/>
    <property type="project" value="UniProtKB-KW"/>
</dbReference>
<dbReference type="InterPro" id="IPR013766">
    <property type="entry name" value="Thioredoxin_domain"/>
</dbReference>
<feature type="transmembrane region" description="Helical" evidence="1">
    <location>
        <begin position="7"/>
        <end position="29"/>
    </location>
</feature>